<dbReference type="PANTHER" id="PTHR34978">
    <property type="entry name" value="POSSIBLE SENSOR-TRANSDUCER PROTEIN BLAR"/>
    <property type="match status" value="1"/>
</dbReference>
<comment type="caution">
    <text evidence="3">The sequence shown here is derived from an EMBL/GenBank/DDBJ whole genome shotgun (WGS) entry which is preliminary data.</text>
</comment>
<evidence type="ECO:0000313" key="3">
    <source>
        <dbReference type="EMBL" id="MFB3169998.1"/>
    </source>
</evidence>
<keyword evidence="1" id="KW-0472">Membrane</keyword>
<sequence length="705" mass="81882">MIDTFLDIYLPRFFGWVIETSIMASILVALILGVKILLRNRLTPRWHYLLWMILMVRLILPWSPDSSYSIYSILSRSYEKAVSVQSQSAVAPKNEPIQETTTGISGTMAVTGAERNPADLKPIPKESQTEIPFEKQKEEPISLYSIALYIWLTGIILLSFVTCLLNRQLYQYIQQQPAITDKRIINIFENSKQSMSVQQNIPLLHAGKISSPTVLGFFRPRILLSNVYSNQLTDQQLRHIFYHELAHIKRRDIAANWLMHSLLILNWFNPILWYAYVCMREDQELACDAYALTFMEEEEKISYGYTIISLLEHYSNYYQTPSLANLSRNKRTLKRRIFMIKRFQKKSYGWSILGIVAVLIISSVSLLNAQADGSNVKQVKQAETKETATAEVESNGFDPRMKKFIAEQAEEFKNTTDRFEYNAKIEKLVSQFANQYTGYPSAEAAYDFENFRRLMQWGSIFNFSYQEQNGFNSEEQIAQVTSVVEYLKQLLNDLDVVMNKNGKGETFGVLHQLDGEHVLELEKLAYGEQGFPAELKEYNSENFKIVEVESSRLDPRWKQFIAEQAEEFNNTTDINEYFSKIQQIDQEFRKQSTFFYTVEAYLDFENLRTFIGAGLHFNHSISNQKQQGIEKVEYGDDYKRIFDYTRQLLNDLDVVMNKNGKGDTFGVLHQLDGEHVIELEKFANREQGSSAALRDYYTQLIEKRK</sequence>
<dbReference type="RefSeq" id="WP_306074555.1">
    <property type="nucleotide sequence ID" value="NZ_JAROBZ020000002.1"/>
</dbReference>
<name>A0ABV4YZJ9_9BACI</name>
<feature type="transmembrane region" description="Helical" evidence="1">
    <location>
        <begin position="141"/>
        <end position="165"/>
    </location>
</feature>
<keyword evidence="1" id="KW-1133">Transmembrane helix</keyword>
<evidence type="ECO:0000256" key="1">
    <source>
        <dbReference type="SAM" id="Phobius"/>
    </source>
</evidence>
<dbReference type="InterPro" id="IPR052173">
    <property type="entry name" value="Beta-lactam_resp_regulator"/>
</dbReference>
<dbReference type="PANTHER" id="PTHR34978:SF3">
    <property type="entry name" value="SLR0241 PROTEIN"/>
    <property type="match status" value="1"/>
</dbReference>
<accession>A0ABV4YZJ9</accession>
<dbReference type="InterPro" id="IPR008756">
    <property type="entry name" value="Peptidase_M56"/>
</dbReference>
<dbReference type="Proteomes" id="UP001241748">
    <property type="component" value="Unassembled WGS sequence"/>
</dbReference>
<proteinExistence type="predicted"/>
<organism evidence="3 4">
    <name type="scientific">Neobacillus driksii</name>
    <dbReference type="NCBI Taxonomy" id="3035913"/>
    <lineage>
        <taxon>Bacteria</taxon>
        <taxon>Bacillati</taxon>
        <taxon>Bacillota</taxon>
        <taxon>Bacilli</taxon>
        <taxon>Bacillales</taxon>
        <taxon>Bacillaceae</taxon>
        <taxon>Neobacillus</taxon>
    </lineage>
</organism>
<evidence type="ECO:0000259" key="2">
    <source>
        <dbReference type="Pfam" id="PF05569"/>
    </source>
</evidence>
<gene>
    <name evidence="3" type="ORF">P5G62_023105</name>
</gene>
<feature type="transmembrane region" description="Helical" evidence="1">
    <location>
        <begin position="13"/>
        <end position="34"/>
    </location>
</feature>
<reference evidence="3 4" key="1">
    <citation type="submission" date="2024-05" db="EMBL/GenBank/DDBJ databases">
        <authorList>
            <person name="Venkateswaran K."/>
        </authorList>
    </citation>
    <scope>NUCLEOTIDE SEQUENCE [LARGE SCALE GENOMIC DNA]</scope>
    <source>
        <strain evidence="3 4">179-C4-2-HS</strain>
    </source>
</reference>
<feature type="domain" description="Peptidase M56" evidence="2">
    <location>
        <begin position="17"/>
        <end position="340"/>
    </location>
</feature>
<dbReference type="Pfam" id="PF05569">
    <property type="entry name" value="Peptidase_M56"/>
    <property type="match status" value="1"/>
</dbReference>
<dbReference type="CDD" id="cd07341">
    <property type="entry name" value="M56_BlaR1_MecR1_like"/>
    <property type="match status" value="1"/>
</dbReference>
<keyword evidence="4" id="KW-1185">Reference proteome</keyword>
<feature type="transmembrane region" description="Helical" evidence="1">
    <location>
        <begin position="348"/>
        <end position="367"/>
    </location>
</feature>
<dbReference type="EMBL" id="JAROBZ020000002">
    <property type="protein sequence ID" value="MFB3169998.1"/>
    <property type="molecule type" value="Genomic_DNA"/>
</dbReference>
<evidence type="ECO:0000313" key="4">
    <source>
        <dbReference type="Proteomes" id="UP001241748"/>
    </source>
</evidence>
<feature type="transmembrane region" description="Helical" evidence="1">
    <location>
        <begin position="46"/>
        <end position="63"/>
    </location>
</feature>
<protein>
    <submittedName>
        <fullName evidence="3">M56 family metallopeptidase</fullName>
    </submittedName>
</protein>
<keyword evidence="1" id="KW-0812">Transmembrane</keyword>